<dbReference type="InterPro" id="IPR011009">
    <property type="entry name" value="Kinase-like_dom_sf"/>
</dbReference>
<dbReference type="InterPro" id="IPR050538">
    <property type="entry name" value="MAP_kinase_kinase_kinase"/>
</dbReference>
<reference evidence="6" key="1">
    <citation type="submission" date="2019-06" db="EMBL/GenBank/DDBJ databases">
        <authorList>
            <person name="Zheng W."/>
        </authorList>
    </citation>
    <scope>NUCLEOTIDE SEQUENCE</scope>
    <source>
        <strain evidence="6">QDHG01</strain>
    </source>
</reference>
<evidence type="ECO:0000256" key="2">
    <source>
        <dbReference type="ARBA" id="ARBA00022741"/>
    </source>
</evidence>
<feature type="domain" description="Protein kinase" evidence="5">
    <location>
        <begin position="1"/>
        <end position="102"/>
    </location>
</feature>
<keyword evidence="4" id="KW-0067">ATP-binding</keyword>
<dbReference type="AlphaFoldDB" id="A0A8J8P1T0"/>
<evidence type="ECO:0000256" key="1">
    <source>
        <dbReference type="ARBA" id="ARBA00022679"/>
    </source>
</evidence>
<dbReference type="Proteomes" id="UP000785679">
    <property type="component" value="Unassembled WGS sequence"/>
</dbReference>
<protein>
    <recommendedName>
        <fullName evidence="5">Protein kinase domain-containing protein</fullName>
    </recommendedName>
</protein>
<organism evidence="6 7">
    <name type="scientific">Halteria grandinella</name>
    <dbReference type="NCBI Taxonomy" id="5974"/>
    <lineage>
        <taxon>Eukaryota</taxon>
        <taxon>Sar</taxon>
        <taxon>Alveolata</taxon>
        <taxon>Ciliophora</taxon>
        <taxon>Intramacronucleata</taxon>
        <taxon>Spirotrichea</taxon>
        <taxon>Stichotrichia</taxon>
        <taxon>Sporadotrichida</taxon>
        <taxon>Halteriidae</taxon>
        <taxon>Halteria</taxon>
    </lineage>
</organism>
<evidence type="ECO:0000313" key="7">
    <source>
        <dbReference type="Proteomes" id="UP000785679"/>
    </source>
</evidence>
<evidence type="ECO:0000313" key="6">
    <source>
        <dbReference type="EMBL" id="TNV84450.1"/>
    </source>
</evidence>
<dbReference type="GO" id="GO:0004672">
    <property type="term" value="F:protein kinase activity"/>
    <property type="evidence" value="ECO:0007669"/>
    <property type="project" value="InterPro"/>
</dbReference>
<dbReference type="Pfam" id="PF00069">
    <property type="entry name" value="Pkinase"/>
    <property type="match status" value="1"/>
</dbReference>
<dbReference type="GO" id="GO:0005524">
    <property type="term" value="F:ATP binding"/>
    <property type="evidence" value="ECO:0007669"/>
    <property type="project" value="UniProtKB-KW"/>
</dbReference>
<dbReference type="InterPro" id="IPR000719">
    <property type="entry name" value="Prot_kinase_dom"/>
</dbReference>
<evidence type="ECO:0000256" key="4">
    <source>
        <dbReference type="ARBA" id="ARBA00022840"/>
    </source>
</evidence>
<dbReference type="PANTHER" id="PTHR48016:SF56">
    <property type="entry name" value="MAPKK KINASE"/>
    <property type="match status" value="1"/>
</dbReference>
<name>A0A8J8P1T0_HALGN</name>
<dbReference type="PANTHER" id="PTHR48016">
    <property type="entry name" value="MAP KINASE KINASE KINASE SSK2-RELATED-RELATED"/>
    <property type="match status" value="1"/>
</dbReference>
<keyword evidence="1" id="KW-0808">Transferase</keyword>
<keyword evidence="3" id="KW-0418">Kinase</keyword>
<gene>
    <name evidence="6" type="ORF">FGO68_gene5702</name>
</gene>
<accession>A0A8J8P1T0</accession>
<keyword evidence="7" id="KW-1185">Reference proteome</keyword>
<sequence length="175" mass="19925">MLKTLSHPNVVKYYQTDLCQDGRSVDIWSLGCCVIEMLTSKPPWSEFGKDAKTIMRTIIQQERAPKYPDNISAECIQFLNFCFQQDQTMRPTADELLLLPFVLLKNPRQQMQESMEATKLMLSMQSSSINGSNVFGQGYFPNRQALGPYQQSVNSINSIQIAMNSQINLRGKLYA</sequence>
<evidence type="ECO:0000256" key="3">
    <source>
        <dbReference type="ARBA" id="ARBA00022777"/>
    </source>
</evidence>
<dbReference type="SUPFAM" id="SSF56112">
    <property type="entry name" value="Protein kinase-like (PK-like)"/>
    <property type="match status" value="1"/>
</dbReference>
<dbReference type="OrthoDB" id="298971at2759"/>
<keyword evidence="2" id="KW-0547">Nucleotide-binding</keyword>
<dbReference type="EMBL" id="RRYP01002753">
    <property type="protein sequence ID" value="TNV84450.1"/>
    <property type="molecule type" value="Genomic_DNA"/>
</dbReference>
<dbReference type="Gene3D" id="1.10.510.10">
    <property type="entry name" value="Transferase(Phosphotransferase) domain 1"/>
    <property type="match status" value="1"/>
</dbReference>
<evidence type="ECO:0000259" key="5">
    <source>
        <dbReference type="PROSITE" id="PS50011"/>
    </source>
</evidence>
<proteinExistence type="predicted"/>
<comment type="caution">
    <text evidence="6">The sequence shown here is derived from an EMBL/GenBank/DDBJ whole genome shotgun (WGS) entry which is preliminary data.</text>
</comment>
<dbReference type="PROSITE" id="PS50011">
    <property type="entry name" value="PROTEIN_KINASE_DOM"/>
    <property type="match status" value="1"/>
</dbReference>